<organism evidence="2 3">
    <name type="scientific">Candidatus Nitrosocosmicus arcticus</name>
    <dbReference type="NCBI Taxonomy" id="2035267"/>
    <lineage>
        <taxon>Archaea</taxon>
        <taxon>Nitrososphaerota</taxon>
        <taxon>Nitrososphaeria</taxon>
        <taxon>Nitrososphaerales</taxon>
        <taxon>Nitrososphaeraceae</taxon>
        <taxon>Candidatus Nitrosocosmicus</taxon>
    </lineage>
</organism>
<evidence type="ECO:0000313" key="2">
    <source>
        <dbReference type="EMBL" id="TVP39464.1"/>
    </source>
</evidence>
<feature type="transmembrane region" description="Helical" evidence="1">
    <location>
        <begin position="16"/>
        <end position="34"/>
    </location>
</feature>
<reference evidence="2 3" key="1">
    <citation type="journal article" date="2019" name="Front. Microbiol.">
        <title>Ammonia Oxidation by the Arctic Terrestrial Thaumarchaeote Candidatus Nitrosocosmicus arcticus Is Stimulated by Increasing Temperatures.</title>
        <authorList>
            <person name="Alves R.J.E."/>
            <person name="Kerou M."/>
            <person name="Zappe A."/>
            <person name="Bittner R."/>
            <person name="Abby S.S."/>
            <person name="Schmidt H.A."/>
            <person name="Pfeifer K."/>
            <person name="Schleper C."/>
        </authorList>
    </citation>
    <scope>NUCLEOTIDE SEQUENCE [LARGE SCALE GENOMIC DNA]</scope>
    <source>
        <strain evidence="2 3">Kfb</strain>
    </source>
</reference>
<proteinExistence type="predicted"/>
<name>A0A557SS76_9ARCH</name>
<dbReference type="EMBL" id="VOAH01000015">
    <property type="protein sequence ID" value="TVP39464.1"/>
    <property type="molecule type" value="Genomic_DNA"/>
</dbReference>
<dbReference type="Proteomes" id="UP000315289">
    <property type="component" value="Unassembled WGS sequence"/>
</dbReference>
<accession>A0A557SS76</accession>
<keyword evidence="1" id="KW-0472">Membrane</keyword>
<protein>
    <submittedName>
        <fullName evidence="2">Uncharacterized protein</fullName>
    </submittedName>
</protein>
<keyword evidence="1" id="KW-1133">Transmembrane helix</keyword>
<dbReference type="RefSeq" id="WP_144733707.1">
    <property type="nucleotide sequence ID" value="NZ_ML675590.1"/>
</dbReference>
<gene>
    <name evidence="2" type="ORF">NARC_150058</name>
</gene>
<dbReference type="AlphaFoldDB" id="A0A557SS76"/>
<keyword evidence="3" id="KW-1185">Reference proteome</keyword>
<dbReference type="OrthoDB" id="378157at2157"/>
<sequence>MNEKTDSSLNSKMQKSVYIFVAFFVISAILFNNGNTVYSINQGIISGTGYGNSGERFGSFISCSETDEVHYFKGSTIHFETSLSDNSAVGKNSGTSLGSWVIEFTAENSLSPVRIGGQIIESNLDRDTYTLLGEKTFDNVCNNIGNIITLTGGCGENTRIWYSDSNNEKVGSITPPDGDKAFYLLGSEVDCV</sequence>
<evidence type="ECO:0000313" key="3">
    <source>
        <dbReference type="Proteomes" id="UP000315289"/>
    </source>
</evidence>
<comment type="caution">
    <text evidence="2">The sequence shown here is derived from an EMBL/GenBank/DDBJ whole genome shotgun (WGS) entry which is preliminary data.</text>
</comment>
<evidence type="ECO:0000256" key="1">
    <source>
        <dbReference type="SAM" id="Phobius"/>
    </source>
</evidence>
<keyword evidence="1" id="KW-0812">Transmembrane</keyword>